<dbReference type="InterPro" id="IPR011701">
    <property type="entry name" value="MFS"/>
</dbReference>
<dbReference type="EMBL" id="JAATEP010000001">
    <property type="protein sequence ID" value="NJP88266.1"/>
    <property type="molecule type" value="Genomic_DNA"/>
</dbReference>
<evidence type="ECO:0000313" key="9">
    <source>
        <dbReference type="EMBL" id="NJP88266.1"/>
    </source>
</evidence>
<feature type="transmembrane region" description="Helical" evidence="7">
    <location>
        <begin position="448"/>
        <end position="470"/>
    </location>
</feature>
<sequence length="487" mass="47845">MAHHDNTAAHGGSGWAVLVLLCLAQFMLIVDITVVQVALPTIGADLGLDRESLTWVVTTYTLCFGGLMVLGGRLADAFGARGTLLAGLGLFTAASLVCGLAGSGMALIAGRAFQGVGAALLSPAALAVITGTFHGERRARALGVWAAIGGTGAALGVLVGGLLTAGPGWAWVFFVNVPIGLIVLAAVPAVVPVRGPKAGAAAARTGAGAGGRREPVDVPGALIVTLATALLIYGLVTAGDAGWAAAGTVLPLAGAALLYVAFVLVERSMRSPLMRASTLARRPVISGTFVMLVATGLMLGLFFLSTLYLQHVLGFSALETGLVFLPAAVAITIGAQAGGHLIGRVGGRPVAVAAFVVTAAGAALMARSSPETSVYTTLLPGFVLASLGIGPAFVTATTTTMANIPPGENGVASGVINTFHELGGSIGVAVVSTVAAASLVPGAGAGGFVAGFVWCAVVAGVAGVVALGLVPGGKPAAAFVGHGHGHG</sequence>
<evidence type="ECO:0000256" key="5">
    <source>
        <dbReference type="ARBA" id="ARBA00022989"/>
    </source>
</evidence>
<dbReference type="Pfam" id="PF07690">
    <property type="entry name" value="MFS_1"/>
    <property type="match status" value="1"/>
</dbReference>
<dbReference type="InterPro" id="IPR020846">
    <property type="entry name" value="MFS_dom"/>
</dbReference>
<feature type="transmembrane region" description="Helical" evidence="7">
    <location>
        <begin position="422"/>
        <end position="442"/>
    </location>
</feature>
<reference evidence="9 10" key="1">
    <citation type="submission" date="2020-03" db="EMBL/GenBank/DDBJ databases">
        <title>WGS of actinomycetes isolated from Thailand.</title>
        <authorList>
            <person name="Thawai C."/>
        </authorList>
    </citation>
    <scope>NUCLEOTIDE SEQUENCE [LARGE SCALE GENOMIC DNA]</scope>
    <source>
        <strain evidence="9 10">FMUSA5-5</strain>
    </source>
</reference>
<feature type="transmembrane region" description="Helical" evidence="7">
    <location>
        <begin position="142"/>
        <end position="163"/>
    </location>
</feature>
<keyword evidence="5 7" id="KW-1133">Transmembrane helix</keyword>
<feature type="transmembrane region" description="Helical" evidence="7">
    <location>
        <begin position="84"/>
        <end position="109"/>
    </location>
</feature>
<accession>A0ABX1AZD5</accession>
<keyword evidence="3" id="KW-1003">Cell membrane</keyword>
<dbReference type="SUPFAM" id="SSF103473">
    <property type="entry name" value="MFS general substrate transporter"/>
    <property type="match status" value="1"/>
</dbReference>
<name>A0ABX1AZD5_9ACTN</name>
<dbReference type="InterPro" id="IPR036259">
    <property type="entry name" value="MFS_trans_sf"/>
</dbReference>
<feature type="transmembrane region" description="Helical" evidence="7">
    <location>
        <begin position="378"/>
        <end position="401"/>
    </location>
</feature>
<dbReference type="Gene3D" id="1.20.1720.10">
    <property type="entry name" value="Multidrug resistance protein D"/>
    <property type="match status" value="1"/>
</dbReference>
<evidence type="ECO:0000256" key="6">
    <source>
        <dbReference type="ARBA" id="ARBA00023136"/>
    </source>
</evidence>
<dbReference type="PRINTS" id="PR01036">
    <property type="entry name" value="TCRTETB"/>
</dbReference>
<evidence type="ECO:0000259" key="8">
    <source>
        <dbReference type="PROSITE" id="PS50850"/>
    </source>
</evidence>
<feature type="domain" description="Major facilitator superfamily (MFS) profile" evidence="8">
    <location>
        <begin position="17"/>
        <end position="474"/>
    </location>
</feature>
<dbReference type="Proteomes" id="UP000696294">
    <property type="component" value="Unassembled WGS sequence"/>
</dbReference>
<feature type="transmembrane region" description="Helical" evidence="7">
    <location>
        <begin position="216"/>
        <end position="236"/>
    </location>
</feature>
<keyword evidence="4 7" id="KW-0812">Transmembrane</keyword>
<comment type="subcellular location">
    <subcellularLocation>
        <location evidence="1">Cell membrane</location>
        <topology evidence="1">Multi-pass membrane protein</topology>
    </subcellularLocation>
</comment>
<dbReference type="RefSeq" id="WP_168006116.1">
    <property type="nucleotide sequence ID" value="NZ_JAATEP010000001.1"/>
</dbReference>
<organism evidence="9 10">
    <name type="scientific">Nonomuraea composti</name>
    <dbReference type="NCBI Taxonomy" id="2720023"/>
    <lineage>
        <taxon>Bacteria</taxon>
        <taxon>Bacillati</taxon>
        <taxon>Actinomycetota</taxon>
        <taxon>Actinomycetes</taxon>
        <taxon>Streptosporangiales</taxon>
        <taxon>Streptosporangiaceae</taxon>
        <taxon>Nonomuraea</taxon>
    </lineage>
</organism>
<evidence type="ECO:0000256" key="3">
    <source>
        <dbReference type="ARBA" id="ARBA00022475"/>
    </source>
</evidence>
<feature type="transmembrane region" description="Helical" evidence="7">
    <location>
        <begin position="12"/>
        <end position="32"/>
    </location>
</feature>
<feature type="transmembrane region" description="Helical" evidence="7">
    <location>
        <begin position="349"/>
        <end position="366"/>
    </location>
</feature>
<protein>
    <submittedName>
        <fullName evidence="9">MFS transporter</fullName>
    </submittedName>
</protein>
<dbReference type="CDD" id="cd17321">
    <property type="entry name" value="MFS_MMR_MDR_like"/>
    <property type="match status" value="1"/>
</dbReference>
<evidence type="ECO:0000313" key="10">
    <source>
        <dbReference type="Proteomes" id="UP000696294"/>
    </source>
</evidence>
<dbReference type="PROSITE" id="PS50850">
    <property type="entry name" value="MFS"/>
    <property type="match status" value="1"/>
</dbReference>
<keyword evidence="2" id="KW-0813">Transport</keyword>
<comment type="caution">
    <text evidence="9">The sequence shown here is derived from an EMBL/GenBank/DDBJ whole genome shotgun (WGS) entry which is preliminary data.</text>
</comment>
<feature type="transmembrane region" description="Helical" evidence="7">
    <location>
        <begin position="284"/>
        <end position="309"/>
    </location>
</feature>
<feature type="transmembrane region" description="Helical" evidence="7">
    <location>
        <begin position="169"/>
        <end position="195"/>
    </location>
</feature>
<proteinExistence type="predicted"/>
<dbReference type="PANTHER" id="PTHR42718">
    <property type="entry name" value="MAJOR FACILITATOR SUPERFAMILY MULTIDRUG TRANSPORTER MFSC"/>
    <property type="match status" value="1"/>
</dbReference>
<feature type="transmembrane region" description="Helical" evidence="7">
    <location>
        <begin position="52"/>
        <end position="72"/>
    </location>
</feature>
<feature type="transmembrane region" description="Helical" evidence="7">
    <location>
        <begin position="321"/>
        <end position="342"/>
    </location>
</feature>
<evidence type="ECO:0000256" key="1">
    <source>
        <dbReference type="ARBA" id="ARBA00004651"/>
    </source>
</evidence>
<evidence type="ECO:0000256" key="4">
    <source>
        <dbReference type="ARBA" id="ARBA00022692"/>
    </source>
</evidence>
<gene>
    <name evidence="9" type="ORF">HCN51_02130</name>
</gene>
<evidence type="ECO:0000256" key="2">
    <source>
        <dbReference type="ARBA" id="ARBA00022448"/>
    </source>
</evidence>
<evidence type="ECO:0000256" key="7">
    <source>
        <dbReference type="SAM" id="Phobius"/>
    </source>
</evidence>
<keyword evidence="6 7" id="KW-0472">Membrane</keyword>
<feature type="transmembrane region" description="Helical" evidence="7">
    <location>
        <begin position="242"/>
        <end position="264"/>
    </location>
</feature>
<keyword evidence="10" id="KW-1185">Reference proteome</keyword>
<feature type="transmembrane region" description="Helical" evidence="7">
    <location>
        <begin position="115"/>
        <end position="135"/>
    </location>
</feature>
<dbReference type="PANTHER" id="PTHR42718:SF46">
    <property type="entry name" value="BLR6921 PROTEIN"/>
    <property type="match status" value="1"/>
</dbReference>
<dbReference type="Gene3D" id="1.20.1250.20">
    <property type="entry name" value="MFS general substrate transporter like domains"/>
    <property type="match status" value="1"/>
</dbReference>